<accession>A0ACC0E6S9</accession>
<reference evidence="1 2" key="3">
    <citation type="journal article" date="2022" name="Microbiol. Spectr.">
        <title>Folding features and dynamics of 3D genome architecture in plant fungal pathogens.</title>
        <authorList>
            <person name="Xia C."/>
        </authorList>
    </citation>
    <scope>NUCLEOTIDE SEQUENCE [LARGE SCALE GENOMIC DNA]</scope>
    <source>
        <strain evidence="1 2">93-210</strain>
    </source>
</reference>
<organism evidence="1 2">
    <name type="scientific">Puccinia striiformis f. sp. tritici</name>
    <dbReference type="NCBI Taxonomy" id="168172"/>
    <lineage>
        <taxon>Eukaryota</taxon>
        <taxon>Fungi</taxon>
        <taxon>Dikarya</taxon>
        <taxon>Basidiomycota</taxon>
        <taxon>Pucciniomycotina</taxon>
        <taxon>Pucciniomycetes</taxon>
        <taxon>Pucciniales</taxon>
        <taxon>Pucciniaceae</taxon>
        <taxon>Puccinia</taxon>
    </lineage>
</organism>
<dbReference type="Proteomes" id="UP001060170">
    <property type="component" value="Chromosome 9"/>
</dbReference>
<protein>
    <submittedName>
        <fullName evidence="1">Uncharacterized protein</fullName>
    </submittedName>
</protein>
<proteinExistence type="predicted"/>
<evidence type="ECO:0000313" key="1">
    <source>
        <dbReference type="EMBL" id="KAI7947369.1"/>
    </source>
</evidence>
<evidence type="ECO:0000313" key="2">
    <source>
        <dbReference type="Proteomes" id="UP001060170"/>
    </source>
</evidence>
<keyword evidence="2" id="KW-1185">Reference proteome</keyword>
<comment type="caution">
    <text evidence="1">The sequence shown here is derived from an EMBL/GenBank/DDBJ whole genome shotgun (WGS) entry which is preliminary data.</text>
</comment>
<gene>
    <name evidence="1" type="ORF">MJO28_009277</name>
</gene>
<reference evidence="2" key="1">
    <citation type="journal article" date="2018" name="BMC Genomics">
        <title>Genomic insights into host adaptation between the wheat stripe rust pathogen (Puccinia striiformis f. sp. tritici) and the barley stripe rust pathogen (Puccinia striiformis f. sp. hordei).</title>
        <authorList>
            <person name="Xia C."/>
            <person name="Wang M."/>
            <person name="Yin C."/>
            <person name="Cornejo O.E."/>
            <person name="Hulbert S.H."/>
            <person name="Chen X."/>
        </authorList>
    </citation>
    <scope>NUCLEOTIDE SEQUENCE [LARGE SCALE GENOMIC DNA]</scope>
    <source>
        <strain evidence="2">93-210</strain>
    </source>
</reference>
<name>A0ACC0E6S9_9BASI</name>
<reference evidence="2" key="2">
    <citation type="journal article" date="2018" name="Mol. Plant Microbe Interact.">
        <title>Genome sequence resources for the wheat stripe rust pathogen (Puccinia striiformis f. sp. tritici) and the barley stripe rust pathogen (Puccinia striiformis f. sp. hordei).</title>
        <authorList>
            <person name="Xia C."/>
            <person name="Wang M."/>
            <person name="Yin C."/>
            <person name="Cornejo O.E."/>
            <person name="Hulbert S.H."/>
            <person name="Chen X."/>
        </authorList>
    </citation>
    <scope>NUCLEOTIDE SEQUENCE [LARGE SCALE GENOMIC DNA]</scope>
    <source>
        <strain evidence="2">93-210</strain>
    </source>
</reference>
<dbReference type="EMBL" id="CM045873">
    <property type="protein sequence ID" value="KAI7947369.1"/>
    <property type="molecule type" value="Genomic_DNA"/>
</dbReference>
<sequence>MRESTFEKQDMDVYLCIDGGGTKTNVTISGRSRDTPDEVKILGKGTNQSSNYTGVGIEQAMRSIGDATITALQAIDANYTIVSRGWNYDGFQAQPELKTALKPAPFTKIWAGLSGMDGPSDYDILYTHLSHLFGLPSNDQVTLKLTNDCDLLSSQIQLIHSQSDRPCKGGIVLIAGTGSIATAFQFDSSSILQSLGRIGGHGYLLGDHGSAYYVGLITIQEILSFFDRRHQSSSSPITTTTTTTTAQSSLIDHINLYNQLISTSSLITPILNHFKIDKLDDLMSKIYMNTNDQARKIAISSISRIVMEAAFNEKQQDKFALQILERTAIKLSELVYEMILIYNLNPEGLVLCLGGGMWSIYPGFKELVLGIMKNQFDVSWGWVSIVDLPDRIGAISLASSS</sequence>